<evidence type="ECO:0000313" key="14">
    <source>
        <dbReference type="EMBL" id="PXZ04674.1"/>
    </source>
</evidence>
<keyword evidence="5" id="KW-1003">Cell membrane</keyword>
<name>A0A2V4E2X3_9GAMM</name>
<evidence type="ECO:0000256" key="6">
    <source>
        <dbReference type="ARBA" id="ARBA00022519"/>
    </source>
</evidence>
<dbReference type="NCBIfam" id="NF003962">
    <property type="entry name" value="PRK05454.2-5"/>
    <property type="match status" value="1"/>
</dbReference>
<dbReference type="InterPro" id="IPR029044">
    <property type="entry name" value="Nucleotide-diphossugar_trans"/>
</dbReference>
<organism evidence="14 15">
    <name type="scientific">Gilliamella apicola</name>
    <dbReference type="NCBI Taxonomy" id="1196095"/>
    <lineage>
        <taxon>Bacteria</taxon>
        <taxon>Pseudomonadati</taxon>
        <taxon>Pseudomonadota</taxon>
        <taxon>Gammaproteobacteria</taxon>
        <taxon>Orbales</taxon>
        <taxon>Orbaceae</taxon>
        <taxon>Gilliamella</taxon>
    </lineage>
</organism>
<comment type="subcellular location">
    <subcellularLocation>
        <location evidence="1">Cell inner membrane</location>
        <topology evidence="1">Multi-pass membrane protein</topology>
    </subcellularLocation>
</comment>
<feature type="transmembrane region" description="Helical" evidence="12">
    <location>
        <begin position="558"/>
        <end position="582"/>
    </location>
</feature>
<dbReference type="GO" id="GO:0016758">
    <property type="term" value="F:hexosyltransferase activity"/>
    <property type="evidence" value="ECO:0007669"/>
    <property type="project" value="TreeGrafter"/>
</dbReference>
<reference evidence="14 15" key="1">
    <citation type="submission" date="2018-05" db="EMBL/GenBank/DDBJ databases">
        <title>Reference genomes for bee gut microbiota database.</title>
        <authorList>
            <person name="Ellegaard K.M."/>
        </authorList>
    </citation>
    <scope>NUCLEOTIDE SEQUENCE [LARGE SCALE GENOMIC DNA]</scope>
    <source>
        <strain evidence="14 15">ESL0177</strain>
    </source>
</reference>
<keyword evidence="9 12" id="KW-0812">Transmembrane</keyword>
<protein>
    <recommendedName>
        <fullName evidence="4">Glucans biosynthesis glucosyltransferase H</fullName>
    </recommendedName>
</protein>
<dbReference type="EMBL" id="QGLP01000005">
    <property type="protein sequence ID" value="PXZ04674.1"/>
    <property type="molecule type" value="Genomic_DNA"/>
</dbReference>
<comment type="similarity">
    <text evidence="3">Belongs to the glycosyltransferase 2 family. OpgH subfamily.</text>
</comment>
<keyword evidence="8 14" id="KW-0808">Transferase</keyword>
<comment type="pathway">
    <text evidence="2">Glycan metabolism; osmoregulated periplasmic glucan (OPG) biosynthesis.</text>
</comment>
<evidence type="ECO:0000256" key="12">
    <source>
        <dbReference type="SAM" id="Phobius"/>
    </source>
</evidence>
<dbReference type="NCBIfam" id="NF003958">
    <property type="entry name" value="PRK05454.2-1"/>
    <property type="match status" value="1"/>
</dbReference>
<comment type="caution">
    <text evidence="14">The sequence shown here is derived from an EMBL/GenBank/DDBJ whole genome shotgun (WGS) entry which is preliminary data.</text>
</comment>
<feature type="transmembrane region" description="Helical" evidence="12">
    <location>
        <begin position="613"/>
        <end position="634"/>
    </location>
</feature>
<feature type="transmembrane region" description="Helical" evidence="12">
    <location>
        <begin position="145"/>
        <end position="178"/>
    </location>
</feature>
<keyword evidence="7" id="KW-0328">Glycosyltransferase</keyword>
<evidence type="ECO:0000256" key="4">
    <source>
        <dbReference type="ARBA" id="ARBA00020585"/>
    </source>
</evidence>
<feature type="transmembrane region" description="Helical" evidence="12">
    <location>
        <begin position="477"/>
        <end position="500"/>
    </location>
</feature>
<evidence type="ECO:0000313" key="15">
    <source>
        <dbReference type="Proteomes" id="UP000247483"/>
    </source>
</evidence>
<evidence type="ECO:0000256" key="5">
    <source>
        <dbReference type="ARBA" id="ARBA00022475"/>
    </source>
</evidence>
<keyword evidence="10 12" id="KW-1133">Transmembrane helix</keyword>
<dbReference type="PANTHER" id="PTHR43867">
    <property type="entry name" value="CELLULOSE SYNTHASE CATALYTIC SUBUNIT A [UDP-FORMING]"/>
    <property type="match status" value="1"/>
</dbReference>
<dbReference type="Pfam" id="PF00535">
    <property type="entry name" value="Glycos_transf_2"/>
    <property type="match status" value="1"/>
</dbReference>
<dbReference type="Proteomes" id="UP000247483">
    <property type="component" value="Unassembled WGS sequence"/>
</dbReference>
<dbReference type="InterPro" id="IPR001173">
    <property type="entry name" value="Glyco_trans_2-like"/>
</dbReference>
<evidence type="ECO:0000256" key="1">
    <source>
        <dbReference type="ARBA" id="ARBA00004429"/>
    </source>
</evidence>
<feature type="transmembrane region" description="Helical" evidence="12">
    <location>
        <begin position="523"/>
        <end position="546"/>
    </location>
</feature>
<keyword evidence="6" id="KW-0997">Cell inner membrane</keyword>
<sequence length="793" mass="92403">MTISTYNMKKDYFENLSDAENWRQQSENNNLPTDDIEFLKYRLNQVGKTDHFDDERRQQPTYPKVERVSIQPQIWNERYKARFKPGLNIIATIRRLIMFVLIAVQTYYGTTYLATLLPYQSWEKINFMANWDINPELAIYSIIPYIIQGFIIALFAILFSWISIGFWTSVMGLILAVIKKDRFTIAIPNDPVKHIDTKHRTALVMPICNEDVSRVFAGLEATYESLVETGNAQYCDFFILSDTNDPDLYVNELKAWAEFNAKKADNGCNIFYRHRKRRVKRKSGNIDDFCRRWGHQYEYMMILDADSIMTGDCILKMIAMMEMNPTAGILQSPPKSVRMTTLYGRIQQFANQVYSDIFCSGTHFWQLSEAQYWGHNAMIRLKPFIEHCILSPLQKRKGALHILSHDLVEATLMRRAGYGVWIAYDMHGSYEELPGNMIEDLKRDNRWCMGNLINLRLIFKSGITLTHRVMFFTSGMAYISSLLWLIFLFFSTLLLLVFNISEPQYFFQPNQFYPTWPRWDEQLAIQLLSTTMVLLFAPKLFSYGIIIARTGAKDVGGIFKLTLSILIEMVWSMILAPIRMIFHSKFVIKAWLGSKIQWKSPARNDDALTWGESFYFCWPLTILGIIWLCVIIWLNPQFTYWYIAILIPLIISPLVIRVSGLSSIGMQAKKAGLFLTPEETHPSRAVKLTGDYLVRTEAAFVEHGFIMALVDPIYNALACALSTSRHLSNSKNQQLRNQLIDHYQQVDLEKINKEQQLAILEDPFILAALHRHIWRQQEKYDKLFTLWQNECRQ</sequence>
<feature type="transmembrane region" description="Helical" evidence="12">
    <location>
        <begin position="641"/>
        <end position="660"/>
    </location>
</feature>
<evidence type="ECO:0000256" key="3">
    <source>
        <dbReference type="ARBA" id="ARBA00009337"/>
    </source>
</evidence>
<dbReference type="Gene3D" id="3.90.550.10">
    <property type="entry name" value="Spore Coat Polysaccharide Biosynthesis Protein SpsA, Chain A"/>
    <property type="match status" value="1"/>
</dbReference>
<evidence type="ECO:0000256" key="2">
    <source>
        <dbReference type="ARBA" id="ARBA00005001"/>
    </source>
</evidence>
<evidence type="ECO:0000256" key="7">
    <source>
        <dbReference type="ARBA" id="ARBA00022676"/>
    </source>
</evidence>
<evidence type="ECO:0000256" key="10">
    <source>
        <dbReference type="ARBA" id="ARBA00022989"/>
    </source>
</evidence>
<keyword evidence="11 12" id="KW-0472">Membrane</keyword>
<feature type="transmembrane region" description="Helical" evidence="12">
    <location>
        <begin position="87"/>
        <end position="108"/>
    </location>
</feature>
<evidence type="ECO:0000256" key="11">
    <source>
        <dbReference type="ARBA" id="ARBA00023136"/>
    </source>
</evidence>
<evidence type="ECO:0000259" key="13">
    <source>
        <dbReference type="Pfam" id="PF00535"/>
    </source>
</evidence>
<dbReference type="PANTHER" id="PTHR43867:SF5">
    <property type="entry name" value="GLUCANS BIOSYNTHESIS GLUCOSYLTRANSFERASE H"/>
    <property type="match status" value="1"/>
</dbReference>
<gene>
    <name evidence="14" type="ORF">DKK79_10025</name>
</gene>
<proteinExistence type="inferred from homology"/>
<evidence type="ECO:0000256" key="8">
    <source>
        <dbReference type="ARBA" id="ARBA00022679"/>
    </source>
</evidence>
<accession>A0A2V4E2X3</accession>
<dbReference type="AlphaFoldDB" id="A0A2V4E2X3"/>
<dbReference type="InterPro" id="IPR050321">
    <property type="entry name" value="Glycosyltr_2/OpgH_subfam"/>
</dbReference>
<dbReference type="SUPFAM" id="SSF53448">
    <property type="entry name" value="Nucleotide-diphospho-sugar transferases"/>
    <property type="match status" value="1"/>
</dbReference>
<evidence type="ECO:0000256" key="9">
    <source>
        <dbReference type="ARBA" id="ARBA00022692"/>
    </source>
</evidence>
<feature type="domain" description="Glycosyltransferase 2-like" evidence="13">
    <location>
        <begin position="203"/>
        <end position="386"/>
    </location>
</feature>
<dbReference type="GO" id="GO:0005886">
    <property type="term" value="C:plasma membrane"/>
    <property type="evidence" value="ECO:0007669"/>
    <property type="project" value="UniProtKB-SubCell"/>
</dbReference>